<gene>
    <name evidence="3" type="ORF">SADUNF_Sadunf09G0031900</name>
</gene>
<dbReference type="SUPFAM" id="SSF54928">
    <property type="entry name" value="RNA-binding domain, RBD"/>
    <property type="match status" value="1"/>
</dbReference>
<dbReference type="Gene3D" id="3.30.70.330">
    <property type="match status" value="1"/>
</dbReference>
<keyword evidence="4" id="KW-1185">Reference proteome</keyword>
<accession>A0A835JS21</accession>
<dbReference type="Pfam" id="PF00076">
    <property type="entry name" value="RRM_1"/>
    <property type="match status" value="1"/>
</dbReference>
<dbReference type="PANTHER" id="PTHR48034">
    <property type="entry name" value="TRANSFORMER-2 SEX-DETERMINING PROTEIN-RELATED"/>
    <property type="match status" value="1"/>
</dbReference>
<dbReference type="InterPro" id="IPR000504">
    <property type="entry name" value="RRM_dom"/>
</dbReference>
<evidence type="ECO:0000313" key="3">
    <source>
        <dbReference type="EMBL" id="KAF9675433.1"/>
    </source>
</evidence>
<dbReference type="InterPro" id="IPR050441">
    <property type="entry name" value="RBM"/>
</dbReference>
<dbReference type="AlphaFoldDB" id="A0A835JS21"/>
<dbReference type="InterPro" id="IPR012677">
    <property type="entry name" value="Nucleotide-bd_a/b_plait_sf"/>
</dbReference>
<evidence type="ECO:0000259" key="2">
    <source>
        <dbReference type="Pfam" id="PF00076"/>
    </source>
</evidence>
<dbReference type="EMBL" id="JADGMS010000009">
    <property type="protein sequence ID" value="KAF9675433.1"/>
    <property type="molecule type" value="Genomic_DNA"/>
</dbReference>
<dbReference type="Proteomes" id="UP000657918">
    <property type="component" value="Unassembled WGS sequence"/>
</dbReference>
<feature type="region of interest" description="Disordered" evidence="1">
    <location>
        <begin position="1"/>
        <end position="47"/>
    </location>
</feature>
<dbReference type="InterPro" id="IPR035979">
    <property type="entry name" value="RBD_domain_sf"/>
</dbReference>
<comment type="caution">
    <text evidence="3">The sequence shown here is derived from an EMBL/GenBank/DDBJ whole genome shotgun (WGS) entry which is preliminary data.</text>
</comment>
<organism evidence="3 4">
    <name type="scientific">Salix dunnii</name>
    <dbReference type="NCBI Taxonomy" id="1413687"/>
    <lineage>
        <taxon>Eukaryota</taxon>
        <taxon>Viridiplantae</taxon>
        <taxon>Streptophyta</taxon>
        <taxon>Embryophyta</taxon>
        <taxon>Tracheophyta</taxon>
        <taxon>Spermatophyta</taxon>
        <taxon>Magnoliopsida</taxon>
        <taxon>eudicotyledons</taxon>
        <taxon>Gunneridae</taxon>
        <taxon>Pentapetalae</taxon>
        <taxon>rosids</taxon>
        <taxon>fabids</taxon>
        <taxon>Malpighiales</taxon>
        <taxon>Salicaceae</taxon>
        <taxon>Saliceae</taxon>
        <taxon>Salix</taxon>
    </lineage>
</organism>
<evidence type="ECO:0000313" key="4">
    <source>
        <dbReference type="Proteomes" id="UP000657918"/>
    </source>
</evidence>
<name>A0A835JS21_9ROSI</name>
<protein>
    <recommendedName>
        <fullName evidence="2">RRM domain-containing protein</fullName>
    </recommendedName>
</protein>
<dbReference type="OrthoDB" id="6159137at2759"/>
<feature type="compositionally biased region" description="Basic and acidic residues" evidence="1">
    <location>
        <begin position="16"/>
        <end position="26"/>
    </location>
</feature>
<reference evidence="3 4" key="1">
    <citation type="submission" date="2020-10" db="EMBL/GenBank/DDBJ databases">
        <title>Plant Genome Project.</title>
        <authorList>
            <person name="Zhang R.-G."/>
        </authorList>
    </citation>
    <scope>NUCLEOTIDE SEQUENCE [LARGE SCALE GENOMIC DNA]</scope>
    <source>
        <strain evidence="3">FAFU-HL-1</strain>
        <tissue evidence="3">Leaf</tissue>
    </source>
</reference>
<dbReference type="GO" id="GO:0003723">
    <property type="term" value="F:RNA binding"/>
    <property type="evidence" value="ECO:0007669"/>
    <property type="project" value="InterPro"/>
</dbReference>
<sequence length="296" mass="31337">MFYSRRSRNSLSPSPYRRDSRLDSRSLSRSTSRSSSRDVENPGNNLESRGFGFVTMSTVEEADHCIKYLDRSVLEGHVITVEKAKWRRGRTPTPGRYLGLRTISATLLIGGAGVGHHVIHLNVTGIDRSPRITADADRVLQTSLDLSLHPVGLLSAGMTGPPRFITRGIINQMADTIEDTAIALYLAILLHVGLRGVQGEGIHAASPVAHGGGAIQEACPPHQGGGGAIHEASLIAQGGGAQEEAIHVAYRPHQGGGGAIHEASPVAQGGEAQEEAIHAVYPLNQGGVVLQDEGRA</sequence>
<proteinExistence type="predicted"/>
<evidence type="ECO:0000256" key="1">
    <source>
        <dbReference type="SAM" id="MobiDB-lite"/>
    </source>
</evidence>
<feature type="domain" description="RRM" evidence="2">
    <location>
        <begin position="44"/>
        <end position="79"/>
    </location>
</feature>